<gene>
    <name evidence="9 11" type="primary">lnt</name>
    <name evidence="11" type="ORF">H9K76_02705</name>
</gene>
<comment type="similarity">
    <text evidence="2 9">Belongs to the CN hydrolase family. Apolipoprotein N-acyltransferase subfamily.</text>
</comment>
<dbReference type="PROSITE" id="PS50263">
    <property type="entry name" value="CN_HYDROLASE"/>
    <property type="match status" value="1"/>
</dbReference>
<sequence>MWPLAAAAGVLQAFSLAWPGSGAPLWWLQLAALATLVFIAMRAATPRRAGLLGWLFATAWLCGTFWWLFISMHTYGGLAAPLAVAAVLGLAAFLGAYYAFAVWLFRRCLPTHRLAAAALFAILWMLAELARGQWWTGFPWGAVGYAHVQGPLSVLARTIGVYGMCFVAAFIAAAVVLVERRDLRSRSWWAVGAVAVLAWAGLAFQREQALVRIDTQDQNPPMSLALLQGQIPQDEKFQAGSGIPMALEWYAGRLREEQASLVVAPETAIPLLPRQLPDGYLDAVTERYVRPEGRQALLVGIPLGSFTDGYTNSVLGFTAGQQRVYQYDKHHLVPFGEFIPPFFRWFTEMMNIPLGDFNRGHVGQPSFLFMGQRIAPNICYEDLFGEELGARFVDPQSAPTFMVNLSNIGWFGDSLAIDQHLAISRLRTLEFERPMVRATNTGATAVIDHRGRVTHSLARDTRGVLQADVKGNFGAVTPYAWWVGRFGLWPLWGLGLLVAGVAFIRRNRSPVLHIDQNQ</sequence>
<evidence type="ECO:0000256" key="8">
    <source>
        <dbReference type="ARBA" id="ARBA00023315"/>
    </source>
</evidence>
<keyword evidence="5 9" id="KW-0812">Transmembrane</keyword>
<protein>
    <recommendedName>
        <fullName evidence="9">Apolipoprotein N-acyltransferase</fullName>
        <shortName evidence="9">ALP N-acyltransferase</shortName>
        <ecNumber evidence="9">2.3.1.269</ecNumber>
    </recommendedName>
</protein>
<keyword evidence="12" id="KW-1185">Reference proteome</keyword>
<dbReference type="HAMAP" id="MF_01148">
    <property type="entry name" value="Lnt"/>
    <property type="match status" value="1"/>
</dbReference>
<dbReference type="Proteomes" id="UP000515811">
    <property type="component" value="Chromosome"/>
</dbReference>
<dbReference type="GO" id="GO:0016410">
    <property type="term" value="F:N-acyltransferase activity"/>
    <property type="evidence" value="ECO:0007669"/>
    <property type="project" value="UniProtKB-UniRule"/>
</dbReference>
<feature type="domain" description="CN hydrolase" evidence="10">
    <location>
        <begin position="227"/>
        <end position="471"/>
    </location>
</feature>
<dbReference type="PANTHER" id="PTHR38686">
    <property type="entry name" value="APOLIPOPROTEIN N-ACYLTRANSFERASE"/>
    <property type="match status" value="1"/>
</dbReference>
<dbReference type="SUPFAM" id="SSF56317">
    <property type="entry name" value="Carbon-nitrogen hydrolase"/>
    <property type="match status" value="1"/>
</dbReference>
<feature type="transmembrane region" description="Helical" evidence="9">
    <location>
        <begin position="114"/>
        <end position="134"/>
    </location>
</feature>
<evidence type="ECO:0000313" key="11">
    <source>
        <dbReference type="EMBL" id="QNN59413.1"/>
    </source>
</evidence>
<accession>A0A7G9RUY8</accession>
<evidence type="ECO:0000256" key="1">
    <source>
        <dbReference type="ARBA" id="ARBA00004651"/>
    </source>
</evidence>
<dbReference type="PANTHER" id="PTHR38686:SF1">
    <property type="entry name" value="APOLIPOPROTEIN N-ACYLTRANSFERASE"/>
    <property type="match status" value="1"/>
</dbReference>
<dbReference type="InterPro" id="IPR036526">
    <property type="entry name" value="C-N_Hydrolase_sf"/>
</dbReference>
<proteinExistence type="inferred from homology"/>
<dbReference type="NCBIfam" id="TIGR00546">
    <property type="entry name" value="lnt"/>
    <property type="match status" value="1"/>
</dbReference>
<evidence type="ECO:0000313" key="12">
    <source>
        <dbReference type="Proteomes" id="UP000515811"/>
    </source>
</evidence>
<keyword evidence="6 9" id="KW-1133">Transmembrane helix</keyword>
<feature type="transmembrane region" description="Helical" evidence="9">
    <location>
        <begin position="479"/>
        <end position="504"/>
    </location>
</feature>
<evidence type="ECO:0000256" key="6">
    <source>
        <dbReference type="ARBA" id="ARBA00022989"/>
    </source>
</evidence>
<dbReference type="KEGG" id="drg:H9K76_02705"/>
<comment type="catalytic activity">
    <reaction evidence="9">
        <text>N-terminal S-1,2-diacyl-sn-glyceryl-L-cysteinyl-[lipoprotein] + a glycerophospholipid = N-acyl-S-1,2-diacyl-sn-glyceryl-L-cysteinyl-[lipoprotein] + a 2-acyl-sn-glycero-3-phospholipid + H(+)</text>
        <dbReference type="Rhea" id="RHEA:48228"/>
        <dbReference type="Rhea" id="RHEA-COMP:14681"/>
        <dbReference type="Rhea" id="RHEA-COMP:14684"/>
        <dbReference type="ChEBI" id="CHEBI:15378"/>
        <dbReference type="ChEBI" id="CHEBI:136912"/>
        <dbReference type="ChEBI" id="CHEBI:140656"/>
        <dbReference type="ChEBI" id="CHEBI:140657"/>
        <dbReference type="ChEBI" id="CHEBI:140660"/>
        <dbReference type="EC" id="2.3.1.269"/>
    </reaction>
</comment>
<keyword evidence="7 9" id="KW-0472">Membrane</keyword>
<dbReference type="Pfam" id="PF00795">
    <property type="entry name" value="CN_hydrolase"/>
    <property type="match status" value="1"/>
</dbReference>
<evidence type="ECO:0000256" key="3">
    <source>
        <dbReference type="ARBA" id="ARBA00022475"/>
    </source>
</evidence>
<keyword evidence="3 9" id="KW-1003">Cell membrane</keyword>
<organism evidence="11 12">
    <name type="scientific">Diaphorobacter ruginosibacter</name>
    <dbReference type="NCBI Taxonomy" id="1715720"/>
    <lineage>
        <taxon>Bacteria</taxon>
        <taxon>Pseudomonadati</taxon>
        <taxon>Pseudomonadota</taxon>
        <taxon>Betaproteobacteria</taxon>
        <taxon>Burkholderiales</taxon>
        <taxon>Comamonadaceae</taxon>
        <taxon>Diaphorobacter</taxon>
    </lineage>
</organism>
<dbReference type="CDD" id="cd07571">
    <property type="entry name" value="ALP_N-acyl_transferase"/>
    <property type="match status" value="1"/>
</dbReference>
<feature type="transmembrane region" description="Helical" evidence="9">
    <location>
        <begin position="82"/>
        <end position="105"/>
    </location>
</feature>
<keyword evidence="8 9" id="KW-0012">Acyltransferase</keyword>
<dbReference type="InterPro" id="IPR045378">
    <property type="entry name" value="LNT_N"/>
</dbReference>
<reference evidence="11 12" key="1">
    <citation type="submission" date="2020-08" db="EMBL/GenBank/DDBJ databases">
        <title>Genome sequence of Diaphorobacter ruginosibacter DSM 27467T.</title>
        <authorList>
            <person name="Hyun D.-W."/>
            <person name="Bae J.-W."/>
        </authorList>
    </citation>
    <scope>NUCLEOTIDE SEQUENCE [LARGE SCALE GENOMIC DNA]</scope>
    <source>
        <strain evidence="11 12">DSM 27467</strain>
    </source>
</reference>
<dbReference type="UniPathway" id="UPA00666"/>
<dbReference type="InterPro" id="IPR004563">
    <property type="entry name" value="Apolipo_AcylTrfase"/>
</dbReference>
<evidence type="ECO:0000259" key="10">
    <source>
        <dbReference type="PROSITE" id="PS50263"/>
    </source>
</evidence>
<name>A0A7G9RUY8_9BURK</name>
<dbReference type="EMBL" id="CP060714">
    <property type="protein sequence ID" value="QNN59413.1"/>
    <property type="molecule type" value="Genomic_DNA"/>
</dbReference>
<dbReference type="Pfam" id="PF20154">
    <property type="entry name" value="LNT_N"/>
    <property type="match status" value="1"/>
</dbReference>
<evidence type="ECO:0000256" key="7">
    <source>
        <dbReference type="ARBA" id="ARBA00023136"/>
    </source>
</evidence>
<evidence type="ECO:0000256" key="5">
    <source>
        <dbReference type="ARBA" id="ARBA00022692"/>
    </source>
</evidence>
<keyword evidence="11" id="KW-0449">Lipoprotein</keyword>
<feature type="transmembrane region" description="Helical" evidence="9">
    <location>
        <begin position="51"/>
        <end position="70"/>
    </location>
</feature>
<dbReference type="AlphaFoldDB" id="A0A7G9RUY8"/>
<dbReference type="EC" id="2.3.1.269" evidence="9"/>
<dbReference type="GO" id="GO:0042158">
    <property type="term" value="P:lipoprotein biosynthetic process"/>
    <property type="evidence" value="ECO:0007669"/>
    <property type="project" value="UniProtKB-UniRule"/>
</dbReference>
<evidence type="ECO:0000256" key="4">
    <source>
        <dbReference type="ARBA" id="ARBA00022679"/>
    </source>
</evidence>
<feature type="transmembrane region" description="Helical" evidence="9">
    <location>
        <begin position="154"/>
        <end position="178"/>
    </location>
</feature>
<keyword evidence="4 9" id="KW-0808">Transferase</keyword>
<comment type="subcellular location">
    <subcellularLocation>
        <location evidence="1 9">Cell membrane</location>
        <topology evidence="1 9">Multi-pass membrane protein</topology>
    </subcellularLocation>
</comment>
<feature type="transmembrane region" description="Helical" evidence="9">
    <location>
        <begin position="25"/>
        <end position="44"/>
    </location>
</feature>
<dbReference type="InterPro" id="IPR003010">
    <property type="entry name" value="C-N_Hydrolase"/>
</dbReference>
<evidence type="ECO:0000256" key="9">
    <source>
        <dbReference type="HAMAP-Rule" id="MF_01148"/>
    </source>
</evidence>
<comment type="function">
    <text evidence="9">Catalyzes the phospholipid dependent N-acylation of the N-terminal cysteine of apolipoprotein, the last step in lipoprotein maturation.</text>
</comment>
<evidence type="ECO:0000256" key="2">
    <source>
        <dbReference type="ARBA" id="ARBA00010065"/>
    </source>
</evidence>
<feature type="transmembrane region" description="Helical" evidence="9">
    <location>
        <begin position="187"/>
        <end position="204"/>
    </location>
</feature>
<comment type="pathway">
    <text evidence="9">Protein modification; lipoprotein biosynthesis (N-acyl transfer).</text>
</comment>
<dbReference type="Gene3D" id="3.60.110.10">
    <property type="entry name" value="Carbon-nitrogen hydrolase"/>
    <property type="match status" value="1"/>
</dbReference>
<dbReference type="GO" id="GO:0005886">
    <property type="term" value="C:plasma membrane"/>
    <property type="evidence" value="ECO:0007669"/>
    <property type="project" value="UniProtKB-SubCell"/>
</dbReference>